<proteinExistence type="predicted"/>
<dbReference type="Proteomes" id="UP000290273">
    <property type="component" value="Unassembled WGS sequence"/>
</dbReference>
<comment type="caution">
    <text evidence="1">The sequence shown here is derived from an EMBL/GenBank/DDBJ whole genome shotgun (WGS) entry which is preliminary data.</text>
</comment>
<dbReference type="SUPFAM" id="SSF56563">
    <property type="entry name" value="Major capsid protein gp5"/>
    <property type="match status" value="1"/>
</dbReference>
<evidence type="ECO:0000313" key="2">
    <source>
        <dbReference type="Proteomes" id="UP000290273"/>
    </source>
</evidence>
<evidence type="ECO:0008006" key="3">
    <source>
        <dbReference type="Google" id="ProtNLM"/>
    </source>
</evidence>
<sequence length="274" mass="30715">MANLIIPNVYSTTLREKMEGRIKLAQLAFPMPLDEFKQVGETVIFPKFKAIGDTEDVVKGTPLKPEQLQQDSSKATVMHKGKAIRVFDYDDKTAMGNFIEEANTQQAIVFARTLDTELFKEALKSPLKSAVAEDKKITATEINNALQLYGDEQDIEDFSGILIHSLLIPSMIAMPEFTEASKLYNTENNGIVRNGLLGYFRGIPVFITNTMMDSNECVTLIVKKNSLAYMLKKDFGVEEEREAKLRATDIVADMMFAVKQTDDEGIVVVRKTIK</sequence>
<accession>A0ABY0EPW1</accession>
<dbReference type="RefSeq" id="WP_039261358.1">
    <property type="nucleotide sequence ID" value="NZ_JSWD01000070.1"/>
</dbReference>
<dbReference type="EMBL" id="QMAU01000029">
    <property type="protein sequence ID" value="RXI56729.1"/>
    <property type="molecule type" value="Genomic_DNA"/>
</dbReference>
<name>A0ABY0EPW1_CLOTA</name>
<gene>
    <name evidence="1" type="ORF">DP131_06750</name>
</gene>
<organism evidence="1 2">
    <name type="scientific">Clostridium tetani</name>
    <dbReference type="NCBI Taxonomy" id="1513"/>
    <lineage>
        <taxon>Bacteria</taxon>
        <taxon>Bacillati</taxon>
        <taxon>Bacillota</taxon>
        <taxon>Clostridia</taxon>
        <taxon>Eubacteriales</taxon>
        <taxon>Clostridiaceae</taxon>
        <taxon>Clostridium</taxon>
    </lineage>
</organism>
<reference evidence="1 2" key="1">
    <citation type="submission" date="2018-06" db="EMBL/GenBank/DDBJ databases">
        <title>Genome conservation of Clostridium tetani.</title>
        <authorList>
            <person name="Bruggemann H."/>
            <person name="Popoff M.R."/>
        </authorList>
    </citation>
    <scope>NUCLEOTIDE SEQUENCE [LARGE SCALE GENOMIC DNA]</scope>
    <source>
        <strain evidence="1 2">63.05</strain>
    </source>
</reference>
<evidence type="ECO:0000313" key="1">
    <source>
        <dbReference type="EMBL" id="RXI56729.1"/>
    </source>
</evidence>
<protein>
    <recommendedName>
        <fullName evidence="3">Phage major capsid protein</fullName>
    </recommendedName>
</protein>